<accession>A0A4U9CTI0</accession>
<proteinExistence type="predicted"/>
<dbReference type="Proteomes" id="UP000339249">
    <property type="component" value="Unassembled WGS sequence"/>
</dbReference>
<dbReference type="EMBL" id="CABDVU010000001">
    <property type="protein sequence ID" value="VTN09060.1"/>
    <property type="molecule type" value="Genomic_DNA"/>
</dbReference>
<evidence type="ECO:0000313" key="1">
    <source>
        <dbReference type="EMBL" id="VTN09060.1"/>
    </source>
</evidence>
<dbReference type="AlphaFoldDB" id="A0A4U9CTI0"/>
<name>A0A4U9CTI0_RAOTE</name>
<organism evidence="1 2">
    <name type="scientific">Raoultella terrigena</name>
    <name type="common">Klebsiella terrigena</name>
    <dbReference type="NCBI Taxonomy" id="577"/>
    <lineage>
        <taxon>Bacteria</taxon>
        <taxon>Pseudomonadati</taxon>
        <taxon>Pseudomonadota</taxon>
        <taxon>Gammaproteobacteria</taxon>
        <taxon>Enterobacterales</taxon>
        <taxon>Enterobacteriaceae</taxon>
        <taxon>Klebsiella/Raoultella group</taxon>
        <taxon>Raoultella</taxon>
    </lineage>
</organism>
<protein>
    <submittedName>
        <fullName evidence="1">Uncharacterized protein</fullName>
    </submittedName>
</protein>
<sequence length="57" mass="6356">MNGIFDAMGYHLSSAQINQLLPAIRRFAEHGKRSPRDYELVAIYDELYGATALRTGG</sequence>
<evidence type="ECO:0000313" key="2">
    <source>
        <dbReference type="Proteomes" id="UP000339249"/>
    </source>
</evidence>
<gene>
    <name evidence="1" type="ORF">NCTC9185_00943</name>
</gene>
<reference evidence="1 2" key="1">
    <citation type="submission" date="2019-04" db="EMBL/GenBank/DDBJ databases">
        <authorList>
            <consortium name="Pathogen Informatics"/>
        </authorList>
    </citation>
    <scope>NUCLEOTIDE SEQUENCE [LARGE SCALE GENOMIC DNA]</scope>
    <source>
        <strain evidence="1 2">NCTC9185</strain>
    </source>
</reference>